<dbReference type="GO" id="GO:0000045">
    <property type="term" value="P:autophagosome assembly"/>
    <property type="evidence" value="ECO:0007669"/>
    <property type="project" value="TreeGrafter"/>
</dbReference>
<keyword evidence="12" id="KW-1185">Reference proteome</keyword>
<dbReference type="GO" id="GO:0000422">
    <property type="term" value="P:autophagy of mitochondrion"/>
    <property type="evidence" value="ECO:0007669"/>
    <property type="project" value="TreeGrafter"/>
</dbReference>
<comment type="subcellular location">
    <subcellularLocation>
        <location evidence="1">Cytoplasm</location>
    </subcellularLocation>
</comment>
<dbReference type="GO" id="GO:0044804">
    <property type="term" value="P:nucleophagy"/>
    <property type="evidence" value="ECO:0007669"/>
    <property type="project" value="TreeGrafter"/>
</dbReference>
<evidence type="ECO:0000256" key="3">
    <source>
        <dbReference type="ARBA" id="ARBA00022448"/>
    </source>
</evidence>
<dbReference type="PANTHER" id="PTHR12866:SF2">
    <property type="entry name" value="UBIQUITIN-LIKE-CONJUGATING ENZYME ATG3"/>
    <property type="match status" value="1"/>
</dbReference>
<organism evidence="9">
    <name type="scientific">Cladocopium goreaui</name>
    <dbReference type="NCBI Taxonomy" id="2562237"/>
    <lineage>
        <taxon>Eukaryota</taxon>
        <taxon>Sar</taxon>
        <taxon>Alveolata</taxon>
        <taxon>Dinophyceae</taxon>
        <taxon>Suessiales</taxon>
        <taxon>Symbiodiniaceae</taxon>
        <taxon>Cladocopium</taxon>
    </lineage>
</organism>
<evidence type="ECO:0000313" key="9">
    <source>
        <dbReference type="EMBL" id="CAI3996451.1"/>
    </source>
</evidence>
<dbReference type="EMBL" id="CAMXCT030002212">
    <property type="protein sequence ID" value="CAL4783763.1"/>
    <property type="molecule type" value="Genomic_DNA"/>
</dbReference>
<sequence>MTYRSTQPHSSTAPNFHICVALLHDVNSYQQEELRAIVAVVAWRMGNHNADMERLTIAKHRVGDAFRSTVNAFTTTGGESKFLENGTLTPEEFVAAGDQLTFKFPTWRWEEGDAGLRASYLPKERQYLITRNVPCKDRVRALDSALDQIKSEDDWLLPPEVSGSASNDLKDVDDLAGPSEGKADPVGPGLNLNFDADDDFLGDGAAKASNLPDFSDLDKQLQQEDGYPAAATAPSVIVAEAPDANILKTRTYDLSITYDKYYRTPRLWLFGYNENGDPLTPEEVYEDVLSDYKSKTDLHWPLASVRKTARVEACDISTGSSCEVCQKARYCRHLLQYLAHNGNRHGRSALVTAIRKSYPRTKNDDWHRILDFAIQHDLIDLDIIPGREDRTLKGSKG</sequence>
<evidence type="ECO:0000256" key="4">
    <source>
        <dbReference type="ARBA" id="ARBA00022490"/>
    </source>
</evidence>
<dbReference type="GO" id="GO:0015031">
    <property type="term" value="P:protein transport"/>
    <property type="evidence" value="ECO:0007669"/>
    <property type="project" value="UniProtKB-KW"/>
</dbReference>
<keyword evidence="5" id="KW-0833">Ubl conjugation pathway</keyword>
<evidence type="ECO:0000256" key="2">
    <source>
        <dbReference type="ARBA" id="ARBA00007683"/>
    </source>
</evidence>
<reference evidence="9" key="1">
    <citation type="submission" date="2022-10" db="EMBL/GenBank/DDBJ databases">
        <authorList>
            <person name="Chen Y."/>
            <person name="Dougan E. K."/>
            <person name="Chan C."/>
            <person name="Rhodes N."/>
            <person name="Thang M."/>
        </authorList>
    </citation>
    <scope>NUCLEOTIDE SEQUENCE</scope>
</reference>
<keyword evidence="3" id="KW-0813">Transport</keyword>
<evidence type="ECO:0000256" key="5">
    <source>
        <dbReference type="ARBA" id="ARBA00022786"/>
    </source>
</evidence>
<dbReference type="AlphaFoldDB" id="A0A9P1CS46"/>
<evidence type="ECO:0000256" key="7">
    <source>
        <dbReference type="ARBA" id="ARBA00023006"/>
    </source>
</evidence>
<dbReference type="InterPro" id="IPR007135">
    <property type="entry name" value="Atg3/Atg10"/>
</dbReference>
<evidence type="ECO:0000256" key="8">
    <source>
        <dbReference type="SAM" id="MobiDB-lite"/>
    </source>
</evidence>
<evidence type="ECO:0000313" key="12">
    <source>
        <dbReference type="Proteomes" id="UP001152797"/>
    </source>
</evidence>
<name>A0A9P1CS46_9DINO</name>
<evidence type="ECO:0000256" key="1">
    <source>
        <dbReference type="ARBA" id="ARBA00004496"/>
    </source>
</evidence>
<evidence type="ECO:0000313" key="10">
    <source>
        <dbReference type="EMBL" id="CAL1149826.1"/>
    </source>
</evidence>
<feature type="region of interest" description="Disordered" evidence="8">
    <location>
        <begin position="156"/>
        <end position="189"/>
    </location>
</feature>
<dbReference type="OrthoDB" id="1584384at2759"/>
<proteinExistence type="inferred from homology"/>
<dbReference type="GO" id="GO:0005829">
    <property type="term" value="C:cytosol"/>
    <property type="evidence" value="ECO:0007669"/>
    <property type="project" value="TreeGrafter"/>
</dbReference>
<keyword evidence="7" id="KW-0072">Autophagy</keyword>
<dbReference type="GO" id="GO:0019776">
    <property type="term" value="F:Atg8-family ligase activity"/>
    <property type="evidence" value="ECO:0007669"/>
    <property type="project" value="TreeGrafter"/>
</dbReference>
<dbReference type="GO" id="GO:0061723">
    <property type="term" value="P:glycophagy"/>
    <property type="evidence" value="ECO:0007669"/>
    <property type="project" value="TreeGrafter"/>
</dbReference>
<protein>
    <submittedName>
        <fullName evidence="11">Autophagy-related protein 3 (Autophagy-related E2-like conjugation enzyme ATG3) (AtAPG3) (Protein autophagy 3)</fullName>
    </submittedName>
</protein>
<accession>A0A9P1CS46</accession>
<evidence type="ECO:0000313" key="11">
    <source>
        <dbReference type="EMBL" id="CAL4783763.1"/>
    </source>
</evidence>
<dbReference type="EMBL" id="CAMXCT020002212">
    <property type="protein sequence ID" value="CAL1149826.1"/>
    <property type="molecule type" value="Genomic_DNA"/>
</dbReference>
<reference evidence="10" key="2">
    <citation type="submission" date="2024-04" db="EMBL/GenBank/DDBJ databases">
        <authorList>
            <person name="Chen Y."/>
            <person name="Shah S."/>
            <person name="Dougan E. K."/>
            <person name="Thang M."/>
            <person name="Chan C."/>
        </authorList>
    </citation>
    <scope>NUCLEOTIDE SEQUENCE [LARGE SCALE GENOMIC DNA]</scope>
</reference>
<dbReference type="EMBL" id="CAMXCT010002212">
    <property type="protein sequence ID" value="CAI3996451.1"/>
    <property type="molecule type" value="Genomic_DNA"/>
</dbReference>
<keyword evidence="4" id="KW-0963">Cytoplasm</keyword>
<dbReference type="GO" id="GO:0000407">
    <property type="term" value="C:phagophore assembly site"/>
    <property type="evidence" value="ECO:0007669"/>
    <property type="project" value="TreeGrafter"/>
</dbReference>
<comment type="similarity">
    <text evidence="2">Belongs to the ATG3 family.</text>
</comment>
<evidence type="ECO:0000256" key="6">
    <source>
        <dbReference type="ARBA" id="ARBA00022927"/>
    </source>
</evidence>
<gene>
    <name evidence="9" type="ORF">C1SCF055_LOCUS22928</name>
</gene>
<keyword evidence="6" id="KW-0653">Protein transport</keyword>
<dbReference type="Pfam" id="PF03987">
    <property type="entry name" value="Autophagy_act_C"/>
    <property type="match status" value="1"/>
</dbReference>
<dbReference type="Proteomes" id="UP001152797">
    <property type="component" value="Unassembled WGS sequence"/>
</dbReference>
<dbReference type="PANTHER" id="PTHR12866">
    <property type="entry name" value="UBIQUITIN-LIKE-CONJUGATING ENZYME ATG3"/>
    <property type="match status" value="1"/>
</dbReference>
<comment type="caution">
    <text evidence="9">The sequence shown here is derived from an EMBL/GenBank/DDBJ whole genome shotgun (WGS) entry which is preliminary data.</text>
</comment>